<name>A0A9W9GAY2_9EURO</name>
<evidence type="ECO:0000256" key="6">
    <source>
        <dbReference type="SAM" id="MobiDB-lite"/>
    </source>
</evidence>
<dbReference type="Pfam" id="PF04082">
    <property type="entry name" value="Fungal_trans"/>
    <property type="match status" value="1"/>
</dbReference>
<dbReference type="GO" id="GO:0003677">
    <property type="term" value="F:DNA binding"/>
    <property type="evidence" value="ECO:0007669"/>
    <property type="project" value="UniProtKB-KW"/>
</dbReference>
<evidence type="ECO:0000256" key="5">
    <source>
        <dbReference type="ARBA" id="ARBA00023242"/>
    </source>
</evidence>
<keyword evidence="9" id="KW-1185">Reference proteome</keyword>
<keyword evidence="5" id="KW-0539">Nucleus</keyword>
<protein>
    <recommendedName>
        <fullName evidence="7">Xylanolytic transcriptional activator regulatory domain-containing protein</fullName>
    </recommendedName>
</protein>
<reference evidence="8" key="1">
    <citation type="submission" date="2022-11" db="EMBL/GenBank/DDBJ databases">
        <authorList>
            <person name="Petersen C."/>
        </authorList>
    </citation>
    <scope>NUCLEOTIDE SEQUENCE</scope>
    <source>
        <strain evidence="8">IBT 34128</strain>
    </source>
</reference>
<dbReference type="AlphaFoldDB" id="A0A9W9GAY2"/>
<dbReference type="RefSeq" id="XP_056516580.1">
    <property type="nucleotide sequence ID" value="XM_056651730.1"/>
</dbReference>
<dbReference type="GeneID" id="81390898"/>
<keyword evidence="3" id="KW-0238">DNA-binding</keyword>
<evidence type="ECO:0000313" key="9">
    <source>
        <dbReference type="Proteomes" id="UP001141434"/>
    </source>
</evidence>
<proteinExistence type="predicted"/>
<dbReference type="GO" id="GO:0003700">
    <property type="term" value="F:DNA-binding transcription factor activity"/>
    <property type="evidence" value="ECO:0007669"/>
    <property type="project" value="InterPro"/>
</dbReference>
<evidence type="ECO:0000256" key="1">
    <source>
        <dbReference type="ARBA" id="ARBA00004123"/>
    </source>
</evidence>
<gene>
    <name evidence="8" type="ORF">NUU61_001148</name>
</gene>
<reference evidence="8" key="2">
    <citation type="journal article" date="2023" name="IMA Fungus">
        <title>Comparative genomic study of the Penicillium genus elucidates a diverse pangenome and 15 lateral gene transfer events.</title>
        <authorList>
            <person name="Petersen C."/>
            <person name="Sorensen T."/>
            <person name="Nielsen M.R."/>
            <person name="Sondergaard T.E."/>
            <person name="Sorensen J.L."/>
            <person name="Fitzpatrick D.A."/>
            <person name="Frisvad J.C."/>
            <person name="Nielsen K.L."/>
        </authorList>
    </citation>
    <scope>NUCLEOTIDE SEQUENCE</scope>
    <source>
        <strain evidence="8">IBT 34128</strain>
    </source>
</reference>
<dbReference type="OrthoDB" id="103819at2759"/>
<evidence type="ECO:0000259" key="7">
    <source>
        <dbReference type="SMART" id="SM00906"/>
    </source>
</evidence>
<sequence length="665" mass="74164">MTESLAPCTPLDSLGSATRTPRARALLLSVTTHEPAIDTTWREQIERKRSSRSASDFLWSPELEEQIEALGGCLRTIEGQLASQKGASEHRTTSPVSNTATTRNKPVAAQLAGPPVSLYEGDSSFTSQSAQARDVAETFAGPDESNLNGSFDSLKTLLRPASQDHRFSDTATPNPTPMSLPLPAELVLAILRSIQVQKPMFLWSHPINDTSLVERICQKVYFPTRTISPGDIAAMHGVLYFLIREYILKKDPLCDQFDLETHLLSCKQSFYVDIEKYDVWAVPSFENIIALIIGILKAQDEAKPLLGCHLVATAARHCQMLGYHRESTYLKSDERDAENKRRLFWTIYVFDKNMSLILGRTSYIQDFDIDVRLPTPSSDPAIRPWDEIALPVIRLAGVQGEIYDKHYSARALKRAPSEPVDWAISIESLDTELIQCRYDREQVDSSTVDDRPLFDVSQGAWDVVWHSTRTTLLRASSTVGNTCEIGSRCFESARLSLQSHLRCFSAFQKPGPYSTVEYANWVLLYSSLTPFIVIFLHAIAATSIDDVLLLDDVVATLHHTRAVSSACERLYKVCETFARVARGLVEARKPGLGKYNQQEDSLQLEEMWKASGSDPDSSHDFLGVDMMDYLTYPEAQDISALLNSWDGGQPSAMEMLGMGFGDSLD</sequence>
<dbReference type="EMBL" id="JAPMSZ010000001">
    <property type="protein sequence ID" value="KAJ5115389.1"/>
    <property type="molecule type" value="Genomic_DNA"/>
</dbReference>
<evidence type="ECO:0000256" key="2">
    <source>
        <dbReference type="ARBA" id="ARBA00023015"/>
    </source>
</evidence>
<dbReference type="SMART" id="SM00906">
    <property type="entry name" value="Fungal_trans"/>
    <property type="match status" value="1"/>
</dbReference>
<dbReference type="InterPro" id="IPR007219">
    <property type="entry name" value="XnlR_reg_dom"/>
</dbReference>
<dbReference type="PANTHER" id="PTHR46910:SF37">
    <property type="entry name" value="ZN(II)2CYS6 TRANSCRIPTION FACTOR (EUROFUNG)"/>
    <property type="match status" value="1"/>
</dbReference>
<evidence type="ECO:0000256" key="3">
    <source>
        <dbReference type="ARBA" id="ARBA00023125"/>
    </source>
</evidence>
<comment type="caution">
    <text evidence="8">The sequence shown here is derived from an EMBL/GenBank/DDBJ whole genome shotgun (WGS) entry which is preliminary data.</text>
</comment>
<keyword evidence="4" id="KW-0804">Transcription</keyword>
<evidence type="ECO:0000256" key="4">
    <source>
        <dbReference type="ARBA" id="ARBA00023163"/>
    </source>
</evidence>
<feature type="domain" description="Xylanolytic transcriptional activator regulatory" evidence="7">
    <location>
        <begin position="307"/>
        <end position="380"/>
    </location>
</feature>
<organism evidence="8 9">
    <name type="scientific">Penicillium alfredii</name>
    <dbReference type="NCBI Taxonomy" id="1506179"/>
    <lineage>
        <taxon>Eukaryota</taxon>
        <taxon>Fungi</taxon>
        <taxon>Dikarya</taxon>
        <taxon>Ascomycota</taxon>
        <taxon>Pezizomycotina</taxon>
        <taxon>Eurotiomycetes</taxon>
        <taxon>Eurotiomycetidae</taxon>
        <taxon>Eurotiales</taxon>
        <taxon>Aspergillaceae</taxon>
        <taxon>Penicillium</taxon>
    </lineage>
</organism>
<dbReference type="GO" id="GO:0008270">
    <property type="term" value="F:zinc ion binding"/>
    <property type="evidence" value="ECO:0007669"/>
    <property type="project" value="InterPro"/>
</dbReference>
<dbReference type="GO" id="GO:0005634">
    <property type="term" value="C:nucleus"/>
    <property type="evidence" value="ECO:0007669"/>
    <property type="project" value="UniProtKB-SubCell"/>
</dbReference>
<accession>A0A9W9GAY2</accession>
<dbReference type="GO" id="GO:0006351">
    <property type="term" value="P:DNA-templated transcription"/>
    <property type="evidence" value="ECO:0007669"/>
    <property type="project" value="InterPro"/>
</dbReference>
<dbReference type="PANTHER" id="PTHR46910">
    <property type="entry name" value="TRANSCRIPTION FACTOR PDR1"/>
    <property type="match status" value="1"/>
</dbReference>
<dbReference type="Proteomes" id="UP001141434">
    <property type="component" value="Unassembled WGS sequence"/>
</dbReference>
<keyword evidence="2" id="KW-0805">Transcription regulation</keyword>
<dbReference type="CDD" id="cd12148">
    <property type="entry name" value="fungal_TF_MHR"/>
    <property type="match status" value="1"/>
</dbReference>
<evidence type="ECO:0000313" key="8">
    <source>
        <dbReference type="EMBL" id="KAJ5115389.1"/>
    </source>
</evidence>
<feature type="region of interest" description="Disordered" evidence="6">
    <location>
        <begin position="82"/>
        <end position="101"/>
    </location>
</feature>
<comment type="subcellular location">
    <subcellularLocation>
        <location evidence="1">Nucleus</location>
    </subcellularLocation>
</comment>
<dbReference type="InterPro" id="IPR050987">
    <property type="entry name" value="AtrR-like"/>
</dbReference>